<dbReference type="PANTHER" id="PTHR43489:SF7">
    <property type="entry name" value="3-DEHYDRO-D-GULOSIDE 4-EPIMERASE-RELATED"/>
    <property type="match status" value="1"/>
</dbReference>
<evidence type="ECO:0000259" key="2">
    <source>
        <dbReference type="Pfam" id="PF01261"/>
    </source>
</evidence>
<evidence type="ECO:0000256" key="1">
    <source>
        <dbReference type="ARBA" id="ARBA00023235"/>
    </source>
</evidence>
<gene>
    <name evidence="3" type="ordered locus">Psta_4237</name>
</gene>
<evidence type="ECO:0000313" key="3">
    <source>
        <dbReference type="EMBL" id="ADB18885.1"/>
    </source>
</evidence>
<dbReference type="Pfam" id="PF01261">
    <property type="entry name" value="AP_endonuc_2"/>
    <property type="match status" value="1"/>
</dbReference>
<dbReference type="KEGG" id="psl:Psta_4237"/>
<dbReference type="eggNOG" id="COG1082">
    <property type="taxonomic scope" value="Bacteria"/>
</dbReference>
<dbReference type="STRING" id="530564.Psta_4237"/>
<name>D2R436_PIRSD</name>
<dbReference type="PANTHER" id="PTHR43489">
    <property type="entry name" value="ISOMERASE"/>
    <property type="match status" value="1"/>
</dbReference>
<keyword evidence="4" id="KW-1185">Reference proteome</keyword>
<protein>
    <submittedName>
        <fullName evidence="3">Xylose isomerase domain protein TIM barrel</fullName>
    </submittedName>
</protein>
<dbReference type="Proteomes" id="UP000001887">
    <property type="component" value="Chromosome"/>
</dbReference>
<accession>D2R436</accession>
<organism evidence="3 4">
    <name type="scientific">Pirellula staleyi (strain ATCC 27377 / DSM 6068 / ICPB 4128)</name>
    <name type="common">Pirella staleyi</name>
    <dbReference type="NCBI Taxonomy" id="530564"/>
    <lineage>
        <taxon>Bacteria</taxon>
        <taxon>Pseudomonadati</taxon>
        <taxon>Planctomycetota</taxon>
        <taxon>Planctomycetia</taxon>
        <taxon>Pirellulales</taxon>
        <taxon>Pirellulaceae</taxon>
        <taxon>Pirellula</taxon>
    </lineage>
</organism>
<dbReference type="InterPro" id="IPR036237">
    <property type="entry name" value="Xyl_isomerase-like_sf"/>
</dbReference>
<reference evidence="3 4" key="1">
    <citation type="journal article" date="2009" name="Stand. Genomic Sci.">
        <title>Complete genome sequence of Pirellula staleyi type strain (ATCC 27377).</title>
        <authorList>
            <person name="Clum A."/>
            <person name="Tindall B.J."/>
            <person name="Sikorski J."/>
            <person name="Ivanova N."/>
            <person name="Mavrommatis K."/>
            <person name="Lucas S."/>
            <person name="Glavina del Rio T."/>
            <person name="Nolan M."/>
            <person name="Chen F."/>
            <person name="Tice H."/>
            <person name="Pitluck S."/>
            <person name="Cheng J.F."/>
            <person name="Chertkov O."/>
            <person name="Brettin T."/>
            <person name="Han C."/>
            <person name="Detter J.C."/>
            <person name="Kuske C."/>
            <person name="Bruce D."/>
            <person name="Goodwin L."/>
            <person name="Ovchinikova G."/>
            <person name="Pati A."/>
            <person name="Mikhailova N."/>
            <person name="Chen A."/>
            <person name="Palaniappan K."/>
            <person name="Land M."/>
            <person name="Hauser L."/>
            <person name="Chang Y.J."/>
            <person name="Jeffries C.D."/>
            <person name="Chain P."/>
            <person name="Rohde M."/>
            <person name="Goker M."/>
            <person name="Bristow J."/>
            <person name="Eisen J.A."/>
            <person name="Markowitz V."/>
            <person name="Hugenholtz P."/>
            <person name="Kyrpides N.C."/>
            <person name="Klenk H.P."/>
            <person name="Lapidus A."/>
        </authorList>
    </citation>
    <scope>NUCLEOTIDE SEQUENCE [LARGE SCALE GENOMIC DNA]</scope>
    <source>
        <strain evidence="4">ATCC 27377 / DSM 6068 / ICPB 4128</strain>
    </source>
</reference>
<dbReference type="Gene3D" id="3.20.20.150">
    <property type="entry name" value="Divalent-metal-dependent TIM barrel enzymes"/>
    <property type="match status" value="1"/>
</dbReference>
<dbReference type="SUPFAM" id="SSF51658">
    <property type="entry name" value="Xylose isomerase-like"/>
    <property type="match status" value="1"/>
</dbReference>
<dbReference type="AlphaFoldDB" id="D2R436"/>
<proteinExistence type="predicted"/>
<dbReference type="InterPro" id="IPR013022">
    <property type="entry name" value="Xyl_isomerase-like_TIM-brl"/>
</dbReference>
<sequence>MPGFRKAVKWYMVQVPGSVLDKFKLLKELGFDGVELDSPGPLTVEEVLKAKDETGLEVPGVVDSVHWNKRLSDPNPDVRAEGLEALKTAMKFSKDIGGTSVLLVPGRVTADATYEQAFERSVAEIKKVTGLADEMGIDILIENVWNDFLVAPQQMADFIDACESSRVGSYFDIGNTVRYSPPAEWVPILGKRIKKLDIKDYKKVAEGESLGKGFAAKLLEGDSDFPKVMAELKKVGFTSGWGTAEIPGGDREWLTDVAARMDKIFAS</sequence>
<dbReference type="GO" id="GO:0016853">
    <property type="term" value="F:isomerase activity"/>
    <property type="evidence" value="ECO:0007669"/>
    <property type="project" value="UniProtKB-KW"/>
</dbReference>
<dbReference type="HOGENOM" id="CLU_073260_0_0_0"/>
<evidence type="ECO:0000313" key="4">
    <source>
        <dbReference type="Proteomes" id="UP000001887"/>
    </source>
</evidence>
<keyword evidence="1 3" id="KW-0413">Isomerase</keyword>
<dbReference type="EMBL" id="CP001848">
    <property type="protein sequence ID" value="ADB18885.1"/>
    <property type="molecule type" value="Genomic_DNA"/>
</dbReference>
<feature type="domain" description="Xylose isomerase-like TIM barrel" evidence="2">
    <location>
        <begin position="23"/>
        <end position="252"/>
    </location>
</feature>
<dbReference type="InterPro" id="IPR050417">
    <property type="entry name" value="Sugar_Epim/Isomerase"/>
</dbReference>